<reference evidence="2" key="1">
    <citation type="submission" date="2016-10" db="EMBL/GenBank/DDBJ databases">
        <authorList>
            <person name="Varghese N."/>
            <person name="Submissions S."/>
        </authorList>
    </citation>
    <scope>NUCLEOTIDE SEQUENCE [LARGE SCALE GENOMIC DNA]</scope>
    <source>
        <strain evidence="2">DSM 44234</strain>
    </source>
</reference>
<dbReference type="STRING" id="57704.SAMN04489793_2946"/>
<gene>
    <name evidence="1" type="ORF">SAMN04489793_2946</name>
</gene>
<dbReference type="OrthoDB" id="9952296at2"/>
<evidence type="ECO:0000313" key="1">
    <source>
        <dbReference type="EMBL" id="SEC69652.1"/>
    </source>
</evidence>
<organism evidence="1 2">
    <name type="scientific">Tsukamurella tyrosinosolvens</name>
    <dbReference type="NCBI Taxonomy" id="57704"/>
    <lineage>
        <taxon>Bacteria</taxon>
        <taxon>Bacillati</taxon>
        <taxon>Actinomycetota</taxon>
        <taxon>Actinomycetes</taxon>
        <taxon>Mycobacteriales</taxon>
        <taxon>Tsukamurellaceae</taxon>
        <taxon>Tsukamurella</taxon>
    </lineage>
</organism>
<name>A0A1H4UL72_TSUTY</name>
<dbReference type="Proteomes" id="UP000182241">
    <property type="component" value="Unassembled WGS sequence"/>
</dbReference>
<sequence>MSDDTEVLSTDARLRGHVFYVDGDWFFDVDWVRPDGTRDTDINSYEYGLIDPGPDPRLSGMRIVERIISEFDEKYRDLPYGSPRP</sequence>
<protein>
    <submittedName>
        <fullName evidence="1">Uncharacterized protein</fullName>
    </submittedName>
</protein>
<dbReference type="AlphaFoldDB" id="A0A1H4UL72"/>
<proteinExistence type="predicted"/>
<dbReference type="RefSeq" id="WP_068739996.1">
    <property type="nucleotide sequence ID" value="NZ_FNSA01000003.1"/>
</dbReference>
<evidence type="ECO:0000313" key="2">
    <source>
        <dbReference type="Proteomes" id="UP000182241"/>
    </source>
</evidence>
<dbReference type="EMBL" id="FNSA01000003">
    <property type="protein sequence ID" value="SEC69652.1"/>
    <property type="molecule type" value="Genomic_DNA"/>
</dbReference>
<keyword evidence="2" id="KW-1185">Reference proteome</keyword>
<accession>A0A1H4UL72</accession>